<dbReference type="Proteomes" id="UP000789405">
    <property type="component" value="Unassembled WGS sequence"/>
</dbReference>
<evidence type="ECO:0000313" key="3">
    <source>
        <dbReference type="Proteomes" id="UP000789405"/>
    </source>
</evidence>
<organism evidence="2 3">
    <name type="scientific">Dentiscutata erythropus</name>
    <dbReference type="NCBI Taxonomy" id="1348616"/>
    <lineage>
        <taxon>Eukaryota</taxon>
        <taxon>Fungi</taxon>
        <taxon>Fungi incertae sedis</taxon>
        <taxon>Mucoromycota</taxon>
        <taxon>Glomeromycotina</taxon>
        <taxon>Glomeromycetes</taxon>
        <taxon>Diversisporales</taxon>
        <taxon>Gigasporaceae</taxon>
        <taxon>Dentiscutata</taxon>
    </lineage>
</organism>
<feature type="compositionally biased region" description="Basic residues" evidence="1">
    <location>
        <begin position="48"/>
        <end position="60"/>
    </location>
</feature>
<proteinExistence type="predicted"/>
<evidence type="ECO:0000256" key="1">
    <source>
        <dbReference type="SAM" id="MobiDB-lite"/>
    </source>
</evidence>
<accession>A0A9N8Z496</accession>
<reference evidence="2" key="1">
    <citation type="submission" date="2021-06" db="EMBL/GenBank/DDBJ databases">
        <authorList>
            <person name="Kallberg Y."/>
            <person name="Tangrot J."/>
            <person name="Rosling A."/>
        </authorList>
    </citation>
    <scope>NUCLEOTIDE SEQUENCE</scope>
    <source>
        <strain evidence="2">MA453B</strain>
    </source>
</reference>
<feature type="region of interest" description="Disordered" evidence="1">
    <location>
        <begin position="29"/>
        <end position="63"/>
    </location>
</feature>
<gene>
    <name evidence="2" type="ORF">DERYTH_LOCUS1474</name>
</gene>
<sequence length="112" mass="12178">MNIDLIVTTVAKAITSVFDKGKRRKELLALSSDSSSSSSKNKKENRGRLVRRRDSKKSKVGSRNYSNNVNQLVEVKVKVLAGLAAVVAAQNKIRVLVEGGTLADLKLDPSKI</sequence>
<dbReference type="EMBL" id="CAJVPY010000413">
    <property type="protein sequence ID" value="CAG8471346.1"/>
    <property type="molecule type" value="Genomic_DNA"/>
</dbReference>
<name>A0A9N8Z496_9GLOM</name>
<dbReference type="AlphaFoldDB" id="A0A9N8Z496"/>
<protein>
    <submittedName>
        <fullName evidence="2">674_t:CDS:1</fullName>
    </submittedName>
</protein>
<comment type="caution">
    <text evidence="2">The sequence shown here is derived from an EMBL/GenBank/DDBJ whole genome shotgun (WGS) entry which is preliminary data.</text>
</comment>
<evidence type="ECO:0000313" key="2">
    <source>
        <dbReference type="EMBL" id="CAG8471346.1"/>
    </source>
</evidence>
<keyword evidence="3" id="KW-1185">Reference proteome</keyword>